<evidence type="ECO:0000256" key="2">
    <source>
        <dbReference type="SAM" id="MobiDB-lite"/>
    </source>
</evidence>
<organism evidence="3 4">
    <name type="scientific">Malassezia cuniculi</name>
    <dbReference type="NCBI Taxonomy" id="948313"/>
    <lineage>
        <taxon>Eukaryota</taxon>
        <taxon>Fungi</taxon>
        <taxon>Dikarya</taxon>
        <taxon>Basidiomycota</taxon>
        <taxon>Ustilaginomycotina</taxon>
        <taxon>Malasseziomycetes</taxon>
        <taxon>Malasseziales</taxon>
        <taxon>Malasseziaceae</taxon>
        <taxon>Malassezia</taxon>
    </lineage>
</organism>
<dbReference type="GO" id="GO:0034198">
    <property type="term" value="P:cellular response to amino acid starvation"/>
    <property type="evidence" value="ECO:0007669"/>
    <property type="project" value="TreeGrafter"/>
</dbReference>
<dbReference type="PROSITE" id="PS50082">
    <property type="entry name" value="WD_REPEATS_2"/>
    <property type="match status" value="1"/>
</dbReference>
<dbReference type="AlphaFoldDB" id="A0AAF0J6D1"/>
<keyword evidence="4" id="KW-1185">Reference proteome</keyword>
<gene>
    <name evidence="3" type="ORF">MCUN1_001796</name>
</gene>
<dbReference type="EMBL" id="CP119878">
    <property type="protein sequence ID" value="WFD34950.1"/>
    <property type="molecule type" value="Genomic_DNA"/>
</dbReference>
<dbReference type="SMART" id="SM00320">
    <property type="entry name" value="WD40"/>
    <property type="match status" value="5"/>
</dbReference>
<dbReference type="InterPro" id="IPR036322">
    <property type="entry name" value="WD40_repeat_dom_sf"/>
</dbReference>
<dbReference type="InterPro" id="IPR015943">
    <property type="entry name" value="WD40/YVTN_repeat-like_dom_sf"/>
</dbReference>
<dbReference type="GO" id="GO:0035591">
    <property type="term" value="F:signaling adaptor activity"/>
    <property type="evidence" value="ECO:0007669"/>
    <property type="project" value="TreeGrafter"/>
</dbReference>
<dbReference type="Gene3D" id="2.130.10.10">
    <property type="entry name" value="YVTN repeat-like/Quinoprotein amine dehydrogenase"/>
    <property type="match status" value="1"/>
</dbReference>
<sequence length="635" mass="70870">MLTANRDVVLADKTGLFVIDLENPYALPRFLAHRTTWDVADIQWNPHIARSEWIASTSNEKLVVWNLNRSAAQTQSPTTAAPHPGAIRMPSDKTIRMDIRPPLTKMTTSGNIPTVRHAQFAGPRSTAVEYWLEVLASCGVDTWAWVWDLRTPRKPVQGYTSWNASMSQVKFSKGVTHRIAVSCDNKVHIWDKRHGAVPLATIEAHRSKIYGLDWSPYAGYELDHLITCSLDGTVKHWNLMSESSLDSMANESVITQPEITLEADYPIWRAKHLPFGSGIMTVAHRGDTVPNMWASNQLKRPVARFQGHTDSVKEFLFRTWGDEYQLLTWSRDQTLRVWPINEQICKSVDAVSPANAKSGMRSDADTADCKYPPIAQSYRDISSSLEDNQVSELPRSRQTGQSGAQPRIATTSTLFNPVTWMSSVQLHGENDDSLHSTLRSEALRVSQRWPLALEAVDVAMHTCTIAAYGPWLDDGATHAFLRASLQFPPDYPFHGPVIKLERNSNIPYSQRANIQQGLNDIVALCERDHQPCLERCVEYLVQTPGAGSKQPARSKKRAPRPPRAPRPAGGASFCGDTLVSFAFAGVPGAHTPHSSRFLYSYETVIDIMQNLDTDNFQAESSFPALDLDMLTNTSL</sequence>
<evidence type="ECO:0000256" key="1">
    <source>
        <dbReference type="PROSITE-ProRule" id="PRU00221"/>
    </source>
</evidence>
<accession>A0AAF0J6D1</accession>
<dbReference type="Pfam" id="PF00400">
    <property type="entry name" value="WD40"/>
    <property type="match status" value="1"/>
</dbReference>
<dbReference type="PANTHER" id="PTHR46170">
    <property type="entry name" value="GATOR COMPLEX PROTEIN WDR59"/>
    <property type="match status" value="1"/>
</dbReference>
<dbReference type="GO" id="GO:0035859">
    <property type="term" value="C:Seh1-associated complex"/>
    <property type="evidence" value="ECO:0007669"/>
    <property type="project" value="TreeGrafter"/>
</dbReference>
<feature type="region of interest" description="Disordered" evidence="2">
    <location>
        <begin position="545"/>
        <end position="569"/>
    </location>
</feature>
<evidence type="ECO:0000313" key="3">
    <source>
        <dbReference type="EMBL" id="WFD34950.1"/>
    </source>
</evidence>
<proteinExistence type="predicted"/>
<dbReference type="GO" id="GO:1904263">
    <property type="term" value="P:positive regulation of TORC1 signaling"/>
    <property type="evidence" value="ECO:0007669"/>
    <property type="project" value="TreeGrafter"/>
</dbReference>
<dbReference type="Proteomes" id="UP001219933">
    <property type="component" value="Chromosome 2"/>
</dbReference>
<dbReference type="SUPFAM" id="SSF54495">
    <property type="entry name" value="UBC-like"/>
    <property type="match status" value="1"/>
</dbReference>
<dbReference type="InterPro" id="IPR016135">
    <property type="entry name" value="UBQ-conjugating_enzyme/RWD"/>
</dbReference>
<dbReference type="GO" id="GO:0005774">
    <property type="term" value="C:vacuolar membrane"/>
    <property type="evidence" value="ECO:0007669"/>
    <property type="project" value="TreeGrafter"/>
</dbReference>
<dbReference type="InterPro" id="IPR049567">
    <property type="entry name" value="WDR59-like"/>
</dbReference>
<dbReference type="SUPFAM" id="SSF50978">
    <property type="entry name" value="WD40 repeat-like"/>
    <property type="match status" value="1"/>
</dbReference>
<feature type="repeat" description="WD" evidence="1">
    <location>
        <begin position="202"/>
        <end position="247"/>
    </location>
</feature>
<dbReference type="PANTHER" id="PTHR46170:SF1">
    <property type="entry name" value="GATOR COMPLEX PROTEIN WDR59"/>
    <property type="match status" value="1"/>
</dbReference>
<dbReference type="InterPro" id="IPR001680">
    <property type="entry name" value="WD40_rpt"/>
</dbReference>
<reference evidence="3" key="1">
    <citation type="submission" date="2023-03" db="EMBL/GenBank/DDBJ databases">
        <title>Mating type loci evolution in Malassezia.</title>
        <authorList>
            <person name="Coelho M.A."/>
        </authorList>
    </citation>
    <scope>NUCLEOTIDE SEQUENCE</scope>
    <source>
        <strain evidence="3">CBS 11721</strain>
    </source>
</reference>
<name>A0AAF0J6D1_9BASI</name>
<feature type="region of interest" description="Disordered" evidence="2">
    <location>
        <begin position="386"/>
        <end position="408"/>
    </location>
</feature>
<protein>
    <submittedName>
        <fullName evidence="3">Uncharacterized protein</fullName>
    </submittedName>
</protein>
<evidence type="ECO:0000313" key="4">
    <source>
        <dbReference type="Proteomes" id="UP001219933"/>
    </source>
</evidence>
<keyword evidence="1" id="KW-0853">WD repeat</keyword>